<accession>A0A2N0ZED5</accession>
<dbReference type="PANTHER" id="PTHR45947">
    <property type="entry name" value="SULFOQUINOVOSYL TRANSFERASE SQD2"/>
    <property type="match status" value="1"/>
</dbReference>
<comment type="caution">
    <text evidence="3">The sequence shown here is derived from an EMBL/GenBank/DDBJ whole genome shotgun (WGS) entry which is preliminary data.</text>
</comment>
<dbReference type="RefSeq" id="WP_083957198.1">
    <property type="nucleotide sequence ID" value="NZ_JARMMB010000032.1"/>
</dbReference>
<keyword evidence="3" id="KW-0808">Transferase</keyword>
<dbReference type="EMBL" id="PISD01000036">
    <property type="protein sequence ID" value="PKG27853.1"/>
    <property type="molecule type" value="Genomic_DNA"/>
</dbReference>
<dbReference type="CDD" id="cd03812">
    <property type="entry name" value="GT4_CapH-like"/>
    <property type="match status" value="1"/>
</dbReference>
<evidence type="ECO:0000313" key="4">
    <source>
        <dbReference type="Proteomes" id="UP000233343"/>
    </source>
</evidence>
<organism evidence="3 4">
    <name type="scientific">Cytobacillus horneckiae</name>
    <dbReference type="NCBI Taxonomy" id="549687"/>
    <lineage>
        <taxon>Bacteria</taxon>
        <taxon>Bacillati</taxon>
        <taxon>Bacillota</taxon>
        <taxon>Bacilli</taxon>
        <taxon>Bacillales</taxon>
        <taxon>Bacillaceae</taxon>
        <taxon>Cytobacillus</taxon>
    </lineage>
</organism>
<dbReference type="SUPFAM" id="SSF53756">
    <property type="entry name" value="UDP-Glycosyltransferase/glycogen phosphorylase"/>
    <property type="match status" value="1"/>
</dbReference>
<proteinExistence type="predicted"/>
<evidence type="ECO:0000259" key="1">
    <source>
        <dbReference type="Pfam" id="PF00534"/>
    </source>
</evidence>
<evidence type="ECO:0000313" key="3">
    <source>
        <dbReference type="EMBL" id="PKG27853.1"/>
    </source>
</evidence>
<feature type="domain" description="Glycosyltransferase subfamily 4-like N-terminal" evidence="2">
    <location>
        <begin position="4"/>
        <end position="146"/>
    </location>
</feature>
<evidence type="ECO:0000259" key="2">
    <source>
        <dbReference type="Pfam" id="PF13439"/>
    </source>
</evidence>
<name>A0A2N0ZED5_9BACI</name>
<sequence>MGRGGAETLIMNVYRQMDRSKCQFDFITHSHGENDYNQEIRRLGGDIYQIDSLGLVGPKQYLKRLKDVMKIREYDAVHAHTDYQAGFPALAAKQLGIATRICHSHSSGWPKNSWKDRLTLKAMQGLIRYSATEYCSCSEEAAAFLFGKRKAKILKNSIDVHSFLDIHPDSKQFMHELLNIPQSGKVIGHIGRFSTSKNQSFLIPIIKKLLHDDSSYYLVLAGDGPLREKVEAEAKAAGIWDHIRFLGIRKDIPQLMNAFDVFLFPSIFEGFGIVMLEAQCAGIPCIAADTVPKSTDMELGLVKYISLETKISDWCDEIEASFNYSRPSKALIHQQFANKGFHINDAWKDWFQLYPESTGSKSPTSKF</sequence>
<dbReference type="Gene3D" id="3.40.50.2000">
    <property type="entry name" value="Glycogen Phosphorylase B"/>
    <property type="match status" value="2"/>
</dbReference>
<feature type="domain" description="Glycosyl transferase family 1" evidence="1">
    <location>
        <begin position="173"/>
        <end position="291"/>
    </location>
</feature>
<reference evidence="3 4" key="1">
    <citation type="journal article" date="2010" name="Int. J. Syst. Evol. Microbiol.">
        <title>Bacillus horneckiae sp. nov., isolated from a spacecraft-assembly clean room.</title>
        <authorList>
            <person name="Vaishampayan P."/>
            <person name="Probst A."/>
            <person name="Krishnamurthi S."/>
            <person name="Ghosh S."/>
            <person name="Osman S."/>
            <person name="McDowall A."/>
            <person name="Ruckmani A."/>
            <person name="Mayilraj S."/>
            <person name="Venkateswaran K."/>
        </authorList>
    </citation>
    <scope>NUCLEOTIDE SEQUENCE [LARGE SCALE GENOMIC DNA]</scope>
    <source>
        <strain evidence="4">1PO1SC</strain>
    </source>
</reference>
<protein>
    <submittedName>
        <fullName evidence="3">Glycosyltransferase family 1 protein</fullName>
    </submittedName>
</protein>
<dbReference type="InterPro" id="IPR001296">
    <property type="entry name" value="Glyco_trans_1"/>
</dbReference>
<gene>
    <name evidence="3" type="ORF">CWS20_16885</name>
</gene>
<keyword evidence="4" id="KW-1185">Reference proteome</keyword>
<dbReference type="Pfam" id="PF00534">
    <property type="entry name" value="Glycos_transf_1"/>
    <property type="match status" value="1"/>
</dbReference>
<dbReference type="Pfam" id="PF13439">
    <property type="entry name" value="Glyco_transf_4"/>
    <property type="match status" value="1"/>
</dbReference>
<dbReference type="PANTHER" id="PTHR45947:SF3">
    <property type="entry name" value="SULFOQUINOVOSYL TRANSFERASE SQD2"/>
    <property type="match status" value="1"/>
</dbReference>
<dbReference type="AlphaFoldDB" id="A0A2N0ZED5"/>
<dbReference type="GO" id="GO:0016757">
    <property type="term" value="F:glycosyltransferase activity"/>
    <property type="evidence" value="ECO:0007669"/>
    <property type="project" value="InterPro"/>
</dbReference>
<dbReference type="Proteomes" id="UP000233343">
    <property type="component" value="Unassembled WGS sequence"/>
</dbReference>
<dbReference type="InterPro" id="IPR028098">
    <property type="entry name" value="Glyco_trans_4-like_N"/>
</dbReference>
<dbReference type="InterPro" id="IPR050194">
    <property type="entry name" value="Glycosyltransferase_grp1"/>
</dbReference>